<evidence type="ECO:0000313" key="1">
    <source>
        <dbReference type="EMBL" id="KOR75702.1"/>
    </source>
</evidence>
<dbReference type="Gene3D" id="3.30.1240.10">
    <property type="match status" value="1"/>
</dbReference>
<dbReference type="InterPro" id="IPR006379">
    <property type="entry name" value="HAD-SF_hydro_IIB"/>
</dbReference>
<dbReference type="AlphaFoldDB" id="A0A0M1N0L6"/>
<protein>
    <submittedName>
        <fullName evidence="1">HAD superfamily hyrolase, subfamily IIb (Sucrose phosphate phosphatase)</fullName>
    </submittedName>
</protein>
<dbReference type="Proteomes" id="UP000037386">
    <property type="component" value="Unassembled WGS sequence"/>
</dbReference>
<evidence type="ECO:0000313" key="2">
    <source>
        <dbReference type="Proteomes" id="UP000037386"/>
    </source>
</evidence>
<dbReference type="EMBL" id="LHCF01000001">
    <property type="protein sequence ID" value="KOR75702.1"/>
    <property type="molecule type" value="Genomic_DNA"/>
</dbReference>
<sequence>MLIIKNRLFFFDIDETLYSNKKKAILPQTKKLILKLSQMPNTILGIATGRNYRNLNAVEELLPLFKYFVLMNGSLTIYDGKIIDESPIPTEHIEEVHKRIQNYQMMATSIGINEAGLYFVEKKDDMNLVQEYKKNLDFKIDNQFYLKERIYLLIVAGADKDKLAPLFKDLDYFNICVWKNHIDLTVKGVNKYYGIKKIKDKYPDHQLICMGDGSNDIEMLEAADIGIAMGNSLYPKVKAAANIVSPHIDDDKMYDFYEEHIL</sequence>
<organism evidence="1 2">
    <name type="scientific">Candidatus Phytoplasma pruni</name>
    <dbReference type="NCBI Taxonomy" id="479893"/>
    <lineage>
        <taxon>Bacteria</taxon>
        <taxon>Bacillati</taxon>
        <taxon>Mycoplasmatota</taxon>
        <taxon>Mollicutes</taxon>
        <taxon>Acholeplasmatales</taxon>
        <taxon>Acholeplasmataceae</taxon>
        <taxon>Candidatus Phytoplasma</taxon>
        <taxon>16SrIII (X-disease group)</taxon>
    </lineage>
</organism>
<dbReference type="Pfam" id="PF08282">
    <property type="entry name" value="Hydrolase_3"/>
    <property type="match status" value="1"/>
</dbReference>
<reference evidence="2" key="1">
    <citation type="submission" date="2015-05" db="EMBL/GenBank/DDBJ databases">
        <title>Draft genome sequence of 'Candidatus Phytoplasma Pruni' strain CX, a plant pathogenic bacterium.</title>
        <authorList>
            <person name="Lee I.-M."/>
            <person name="Bottner-Parker K.D."/>
            <person name="Shao J."/>
            <person name="Gundersen-Rindal D.E."/>
            <person name="Zhao Y."/>
            <person name="Davis R.E."/>
        </authorList>
    </citation>
    <scope>NUCLEOTIDE SEQUENCE [LARGE SCALE GENOMIC DNA]</scope>
    <source>
        <strain evidence="2">CX</strain>
    </source>
</reference>
<dbReference type="STRING" id="479893.CPX_001262"/>
<name>A0A0M1N0L6_9MOLU</name>
<dbReference type="GO" id="GO:0016791">
    <property type="term" value="F:phosphatase activity"/>
    <property type="evidence" value="ECO:0007669"/>
    <property type="project" value="TreeGrafter"/>
</dbReference>
<dbReference type="InterPro" id="IPR036412">
    <property type="entry name" value="HAD-like_sf"/>
</dbReference>
<proteinExistence type="predicted"/>
<dbReference type="PANTHER" id="PTHR10000">
    <property type="entry name" value="PHOSPHOSERINE PHOSPHATASE"/>
    <property type="match status" value="1"/>
</dbReference>
<gene>
    <name evidence="1" type="primary">cof</name>
    <name evidence="1" type="ORF">CPX_001262</name>
</gene>
<dbReference type="PANTHER" id="PTHR10000:SF25">
    <property type="entry name" value="PHOSPHATASE YKRA-RELATED"/>
    <property type="match status" value="1"/>
</dbReference>
<dbReference type="PROSITE" id="PS01229">
    <property type="entry name" value="COF_2"/>
    <property type="match status" value="1"/>
</dbReference>
<dbReference type="Gene3D" id="3.40.50.1000">
    <property type="entry name" value="HAD superfamily/HAD-like"/>
    <property type="match status" value="1"/>
</dbReference>
<dbReference type="SUPFAM" id="SSF56784">
    <property type="entry name" value="HAD-like"/>
    <property type="match status" value="1"/>
</dbReference>
<dbReference type="NCBIfam" id="TIGR01484">
    <property type="entry name" value="HAD-SF-IIB"/>
    <property type="match status" value="1"/>
</dbReference>
<dbReference type="GO" id="GO:0005829">
    <property type="term" value="C:cytosol"/>
    <property type="evidence" value="ECO:0007669"/>
    <property type="project" value="TreeGrafter"/>
</dbReference>
<dbReference type="PATRIC" id="fig|479893.3.peg.37"/>
<dbReference type="InterPro" id="IPR023214">
    <property type="entry name" value="HAD_sf"/>
</dbReference>
<dbReference type="RefSeq" id="WP_053521257.1">
    <property type="nucleotide sequence ID" value="NZ_LHCF01000001.1"/>
</dbReference>
<dbReference type="GO" id="GO:0000287">
    <property type="term" value="F:magnesium ion binding"/>
    <property type="evidence" value="ECO:0007669"/>
    <property type="project" value="TreeGrafter"/>
</dbReference>
<dbReference type="OrthoDB" id="384659at2"/>
<comment type="caution">
    <text evidence="1">The sequence shown here is derived from an EMBL/GenBank/DDBJ whole genome shotgun (WGS) entry which is preliminary data.</text>
</comment>
<accession>A0A0M1N0L6</accession>